<evidence type="ECO:0000313" key="5">
    <source>
        <dbReference type="Proteomes" id="UP001139150"/>
    </source>
</evidence>
<dbReference type="SUPFAM" id="SSF53850">
    <property type="entry name" value="Periplasmic binding protein-like II"/>
    <property type="match status" value="1"/>
</dbReference>
<feature type="domain" description="Solute-binding protein family 5" evidence="2">
    <location>
        <begin position="164"/>
        <end position="498"/>
    </location>
</feature>
<evidence type="ECO:0000259" key="3">
    <source>
        <dbReference type="Pfam" id="PF12793"/>
    </source>
</evidence>
<name>A0A9X2CUF3_9BACI</name>
<organism evidence="4 5">
    <name type="scientific">Halalkalibacter alkaliphilus</name>
    <dbReference type="NCBI Taxonomy" id="2917993"/>
    <lineage>
        <taxon>Bacteria</taxon>
        <taxon>Bacillati</taxon>
        <taxon>Bacillota</taxon>
        <taxon>Bacilli</taxon>
        <taxon>Bacillales</taxon>
        <taxon>Bacillaceae</taxon>
        <taxon>Halalkalibacter</taxon>
    </lineage>
</organism>
<dbReference type="AlphaFoldDB" id="A0A9X2CUF3"/>
<dbReference type="Gene3D" id="3.40.190.10">
    <property type="entry name" value="Periplasmic binding protein-like II"/>
    <property type="match status" value="1"/>
</dbReference>
<sequence length="588" mass="69568">MKLSKHYFTLYSTIGPTDAQVFISQIADLLSCSERHAKSVIKQLQVQEWICWKPSSGRGNASTLTFLLKPQEVEQQRVQTWIEDGDIKRALRWMEQQPELEPSFVKLVEDQFQWVRDDGLDILRYPLYRQIHTLLPFNMTTKHEWHLANHIFNRLIRYNYEKHEFVPELAHHWEQLDNGRTWRVYIRKGILFHDGSPLTSQTVKDNVKLWKEMKINRWRTKMIEDITHIEENSSTVITFHLLQPNKLFMHLFTDYQSMIIPIHLYKKDPETFKMRPIGSGPYQITDYIKGYLVLEAFSNYFGYRPLLDKVELFDIPNSPYSIPRQVHYKLLNQETKSMKKYDSVFPELGGIYLVVNHKKAGIHRHTNFRRMLSYAIDRAKRFSNHPKHEVRFPDSLFDEHAGILRQKSNFDEAKKWFLEQGLTGQTLKLTATNYEQNPYFSFELEQLTEVFSELGIKLQSEIIDIHQLAESDQLHKTDLIVTEISLSEDRLFFMLNALTDNTSFILNTLPPEAKGYLLSMLDVVSQSPDTQAAYKSLRNIESFLLDNHYLIFLYQRQTHALIEADEKLQGIEFNSFNLLNYDKLWYKP</sequence>
<dbReference type="InterPro" id="IPR025370">
    <property type="entry name" value="SgrR_HTH_N"/>
</dbReference>
<reference evidence="4" key="1">
    <citation type="submission" date="2022-02" db="EMBL/GenBank/DDBJ databases">
        <title>Halalkalibacter sp. nov. isolated from Lonar Lake, India.</title>
        <authorList>
            <person name="Joshi A."/>
            <person name="Thite S."/>
            <person name="Lodha T."/>
        </authorList>
    </citation>
    <scope>NUCLEOTIDE SEQUENCE</scope>
    <source>
        <strain evidence="4">MEB205</strain>
    </source>
</reference>
<dbReference type="Pfam" id="PF00496">
    <property type="entry name" value="SBP_bac_5"/>
    <property type="match status" value="1"/>
</dbReference>
<dbReference type="InterPro" id="IPR039424">
    <property type="entry name" value="SBP_5"/>
</dbReference>
<protein>
    <submittedName>
        <fullName evidence="4">ABC transporter substrate-binding protein</fullName>
    </submittedName>
</protein>
<keyword evidence="1" id="KW-0238">DNA-binding</keyword>
<dbReference type="GO" id="GO:0003677">
    <property type="term" value="F:DNA binding"/>
    <property type="evidence" value="ECO:0007669"/>
    <property type="project" value="UniProtKB-KW"/>
</dbReference>
<dbReference type="EMBL" id="JAKRYL010000015">
    <property type="protein sequence ID" value="MCL7748443.1"/>
    <property type="molecule type" value="Genomic_DNA"/>
</dbReference>
<dbReference type="RefSeq" id="WP_250097332.1">
    <property type="nucleotide sequence ID" value="NZ_JAKRYL010000015.1"/>
</dbReference>
<dbReference type="GO" id="GO:1904680">
    <property type="term" value="F:peptide transmembrane transporter activity"/>
    <property type="evidence" value="ECO:0007669"/>
    <property type="project" value="TreeGrafter"/>
</dbReference>
<dbReference type="PANTHER" id="PTHR30290">
    <property type="entry name" value="PERIPLASMIC BINDING COMPONENT OF ABC TRANSPORTER"/>
    <property type="match status" value="1"/>
</dbReference>
<feature type="domain" description="Transcriptional regulator SgrR N-terminal HTH" evidence="3">
    <location>
        <begin position="2"/>
        <end position="100"/>
    </location>
</feature>
<dbReference type="Gene3D" id="3.10.105.10">
    <property type="entry name" value="Dipeptide-binding Protein, Domain 3"/>
    <property type="match status" value="1"/>
</dbReference>
<evidence type="ECO:0000256" key="1">
    <source>
        <dbReference type="ARBA" id="ARBA00023125"/>
    </source>
</evidence>
<accession>A0A9X2CUF3</accession>
<dbReference type="Proteomes" id="UP001139150">
    <property type="component" value="Unassembled WGS sequence"/>
</dbReference>
<proteinExistence type="predicted"/>
<dbReference type="InterPro" id="IPR000914">
    <property type="entry name" value="SBP_5_dom"/>
</dbReference>
<gene>
    <name evidence="4" type="ORF">MF646_15040</name>
</gene>
<dbReference type="GO" id="GO:0015833">
    <property type="term" value="P:peptide transport"/>
    <property type="evidence" value="ECO:0007669"/>
    <property type="project" value="TreeGrafter"/>
</dbReference>
<comment type="caution">
    <text evidence="4">The sequence shown here is derived from an EMBL/GenBank/DDBJ whole genome shotgun (WGS) entry which is preliminary data.</text>
</comment>
<keyword evidence="5" id="KW-1185">Reference proteome</keyword>
<dbReference type="Pfam" id="PF12793">
    <property type="entry name" value="SgrR_N"/>
    <property type="match status" value="1"/>
</dbReference>
<dbReference type="PANTHER" id="PTHR30290:SF72">
    <property type="entry name" value="HTH-TYPE TRANSCRIPTIONAL REGULATOR SGRR"/>
    <property type="match status" value="1"/>
</dbReference>
<evidence type="ECO:0000313" key="4">
    <source>
        <dbReference type="EMBL" id="MCL7748443.1"/>
    </source>
</evidence>
<evidence type="ECO:0000259" key="2">
    <source>
        <dbReference type="Pfam" id="PF00496"/>
    </source>
</evidence>